<dbReference type="InterPro" id="IPR027268">
    <property type="entry name" value="Peptidase_M4/M1_CTD_sf"/>
</dbReference>
<name>A0A1G6SNT9_9GAMM</name>
<comment type="cofactor">
    <cofactor evidence="1">
        <name>Zn(2+)</name>
        <dbReference type="ChEBI" id="CHEBI:29105"/>
    </cofactor>
</comment>
<keyword evidence="13" id="KW-1185">Reference proteome</keyword>
<proteinExistence type="inferred from homology"/>
<evidence type="ECO:0000313" key="13">
    <source>
        <dbReference type="Proteomes" id="UP000199603"/>
    </source>
</evidence>
<gene>
    <name evidence="12" type="ORF">SAMN04488509_101602</name>
</gene>
<dbReference type="SUPFAM" id="SSF55486">
    <property type="entry name" value="Metalloproteases ('zincins'), catalytic domain"/>
    <property type="match status" value="1"/>
</dbReference>
<dbReference type="PANTHER" id="PTHR33478:SF1">
    <property type="entry name" value="EXTRACELLULAR METALLOPROTEINASE MEP"/>
    <property type="match status" value="1"/>
</dbReference>
<dbReference type="InterPro" id="IPR001842">
    <property type="entry name" value="Peptidase_M36"/>
</dbReference>
<evidence type="ECO:0000256" key="7">
    <source>
        <dbReference type="ARBA" id="ARBA00022801"/>
    </source>
</evidence>
<organism evidence="12 13">
    <name type="scientific">Aquimonas voraii</name>
    <dbReference type="NCBI Taxonomy" id="265719"/>
    <lineage>
        <taxon>Bacteria</taxon>
        <taxon>Pseudomonadati</taxon>
        <taxon>Pseudomonadota</taxon>
        <taxon>Gammaproteobacteria</taxon>
        <taxon>Lysobacterales</taxon>
        <taxon>Lysobacteraceae</taxon>
        <taxon>Aquimonas</taxon>
    </lineage>
</organism>
<comment type="subcellular location">
    <subcellularLocation>
        <location evidence="2">Secreted</location>
    </subcellularLocation>
</comment>
<evidence type="ECO:0000256" key="2">
    <source>
        <dbReference type="ARBA" id="ARBA00004613"/>
    </source>
</evidence>
<reference evidence="12 13" key="1">
    <citation type="submission" date="2016-10" db="EMBL/GenBank/DDBJ databases">
        <authorList>
            <person name="de Groot N.N."/>
        </authorList>
    </citation>
    <scope>NUCLEOTIDE SEQUENCE [LARGE SCALE GENOMIC DNA]</scope>
    <source>
        <strain evidence="12 13">DSM 16957</strain>
    </source>
</reference>
<evidence type="ECO:0000256" key="5">
    <source>
        <dbReference type="ARBA" id="ARBA00022670"/>
    </source>
</evidence>
<accession>A0A1G6SNT9</accession>
<dbReference type="SUPFAM" id="SSF52025">
    <property type="entry name" value="PA domain"/>
    <property type="match status" value="1"/>
</dbReference>
<evidence type="ECO:0000313" key="12">
    <source>
        <dbReference type="EMBL" id="SDD18311.1"/>
    </source>
</evidence>
<dbReference type="GO" id="GO:0006508">
    <property type="term" value="P:proteolysis"/>
    <property type="evidence" value="ECO:0007669"/>
    <property type="project" value="UniProtKB-KW"/>
</dbReference>
<dbReference type="EMBL" id="FNAG01000001">
    <property type="protein sequence ID" value="SDD18311.1"/>
    <property type="molecule type" value="Genomic_DNA"/>
</dbReference>
<evidence type="ECO:0000256" key="3">
    <source>
        <dbReference type="ARBA" id="ARBA00006006"/>
    </source>
</evidence>
<evidence type="ECO:0000256" key="9">
    <source>
        <dbReference type="ARBA" id="ARBA00023049"/>
    </source>
</evidence>
<feature type="domain" description="PA" evidence="11">
    <location>
        <begin position="474"/>
        <end position="560"/>
    </location>
</feature>
<dbReference type="Proteomes" id="UP000199603">
    <property type="component" value="Unassembled WGS sequence"/>
</dbReference>
<comment type="similarity">
    <text evidence="3">Belongs to the peptidase M36 family.</text>
</comment>
<keyword evidence="6" id="KW-0479">Metal-binding</keyword>
<dbReference type="STRING" id="265719.SAMN04488509_101602"/>
<keyword evidence="9" id="KW-0482">Metalloprotease</keyword>
<keyword evidence="7" id="KW-0378">Hydrolase</keyword>
<sequence>MCGPVAVAKPDEAPQADEDRRLHVLPWGELSVTRAPPDANEALRLALAHLQSDAARSAAPGADALRLIDQQTLLSGARLLRFAAEREGIEIFGERISLLLDAQGRVRASSGGGRGADAVASEARAWRLPLEEAAAVALAPWGFDAASLRGAWTAMPKATSTSPYRELQLATLLSRSANGAELAAPVRGVPVWHRHRGQLRPAWYVETQVLPAQGPRASRLQASLVDAVDGSLRRRQELSAHASFLWQAYAEAAPAHRPEPGPQGRADMPHPSALPDGFRPALGPPQQIPLAFAPLGFAWPGSGFSDPWLRAEDVESRGNNVDAYADLAEPDGFSVGDIRAQPSGPLAFVPGYAPLLPPDASAGQIEAGVVNAFYITNYLHDWFYAAGFDEAAGNAQMSNFGRGGEELDALRVETLDHSGLDNANMSTPADGAPPRMQLFRFRGPQVGALDPGAAGPPLRVRVAEFGPGTYRLSAPLALANDGVGNAADACEALPATASGRIVLAEDGGCEALDKARHAQAAGAAGLVIMSAQAAGWPLLAGDAPELDLPTQSVQRSDGLWLRERLAQGPLSVELSAERGADRDAAMDAAIVAHEWGHYISNRLIGNATGLSTHQSRAMGEGWADFHALLLLVREQDALQPEGAGFSGSYGVMNYVSAGRMPSFSPNASYFGIRRYPYSTRREINPLEFQHIASGSQIPDAAPRTPASLSADNSAVHNAGEVWGSLLWDCYASLLRETLPPAPRYGFDEAQRRMSEYLVAAYKLTPNAPTYTEARDALLLTMAVSDAEDLRLCGSAFAARGAGLRARSPSRGSLTLQGVQPSLVDGGDLRIDSIELIEDASCDADGVLDPGEVGRLRLGVRNSGTQALADSRVDLRSSSDRLVFAEGSGRTLPALAPQQQHTLELPVALYAGAGLQAITVTATPDDPAIGFATGEVGTQAFAVDFDLVDAVSRSDGFDSPRMVWTPGQDEGLEPELVGWRRRALDPLRWVLYGPDFGTEGQAWIESPALQVGADADFRVEFDARYSFEASSSTFYDGGVVEISLDEGQSWRDVTELGQLSPAYGGLLSDCCDNPLAGRAAFVGRSAGWPDAFAPHRIDFGRSLAGQRVRLRFLIATDAAVTAPGWEIDELRAFGIDNTPFPQRVPNAAACTLSGRFRDGFETLTQ</sequence>
<dbReference type="PANTHER" id="PTHR33478">
    <property type="entry name" value="EXTRACELLULAR METALLOPROTEINASE MEP"/>
    <property type="match status" value="1"/>
</dbReference>
<dbReference type="Gene3D" id="2.60.120.260">
    <property type="entry name" value="Galactose-binding domain-like"/>
    <property type="match status" value="1"/>
</dbReference>
<keyword evidence="10" id="KW-0865">Zymogen</keyword>
<dbReference type="Gene3D" id="3.10.170.10">
    <property type="match status" value="1"/>
</dbReference>
<dbReference type="Pfam" id="PF02225">
    <property type="entry name" value="PA"/>
    <property type="match status" value="1"/>
</dbReference>
<dbReference type="GO" id="GO:0005615">
    <property type="term" value="C:extracellular space"/>
    <property type="evidence" value="ECO:0007669"/>
    <property type="project" value="InterPro"/>
</dbReference>
<dbReference type="Pfam" id="PF02128">
    <property type="entry name" value="Peptidase_M36"/>
    <property type="match status" value="1"/>
</dbReference>
<evidence type="ECO:0000256" key="4">
    <source>
        <dbReference type="ARBA" id="ARBA00022525"/>
    </source>
</evidence>
<dbReference type="GO" id="GO:0004222">
    <property type="term" value="F:metalloendopeptidase activity"/>
    <property type="evidence" value="ECO:0007669"/>
    <property type="project" value="InterPro"/>
</dbReference>
<evidence type="ECO:0000256" key="6">
    <source>
        <dbReference type="ARBA" id="ARBA00022723"/>
    </source>
</evidence>
<keyword evidence="8" id="KW-0862">Zinc</keyword>
<dbReference type="GO" id="GO:0008270">
    <property type="term" value="F:zinc ion binding"/>
    <property type="evidence" value="ECO:0007669"/>
    <property type="project" value="InterPro"/>
</dbReference>
<dbReference type="InterPro" id="IPR003137">
    <property type="entry name" value="PA_domain"/>
</dbReference>
<dbReference type="AlphaFoldDB" id="A0A1G6SNT9"/>
<protein>
    <submittedName>
        <fullName evidence="12">PA domain-containing protein</fullName>
    </submittedName>
</protein>
<evidence type="ECO:0000256" key="8">
    <source>
        <dbReference type="ARBA" id="ARBA00022833"/>
    </source>
</evidence>
<evidence type="ECO:0000259" key="11">
    <source>
        <dbReference type="Pfam" id="PF02225"/>
    </source>
</evidence>
<dbReference type="Gene3D" id="3.50.30.30">
    <property type="match status" value="1"/>
</dbReference>
<evidence type="ECO:0000256" key="1">
    <source>
        <dbReference type="ARBA" id="ARBA00001947"/>
    </source>
</evidence>
<dbReference type="InterPro" id="IPR050371">
    <property type="entry name" value="Fungal_virulence_M36"/>
</dbReference>
<dbReference type="InterPro" id="IPR046450">
    <property type="entry name" value="PA_dom_sf"/>
</dbReference>
<keyword evidence="4" id="KW-0964">Secreted</keyword>
<evidence type="ECO:0000256" key="10">
    <source>
        <dbReference type="ARBA" id="ARBA00023145"/>
    </source>
</evidence>
<dbReference type="Gene3D" id="1.10.390.10">
    <property type="entry name" value="Neutral Protease Domain 2"/>
    <property type="match status" value="1"/>
</dbReference>
<keyword evidence="5" id="KW-0645">Protease</keyword>